<keyword evidence="6 9" id="KW-1133">Transmembrane helix</keyword>
<evidence type="ECO:0000256" key="3">
    <source>
        <dbReference type="ARBA" id="ARBA00007282"/>
    </source>
</evidence>
<feature type="compositionally biased region" description="Low complexity" evidence="8">
    <location>
        <begin position="206"/>
        <end position="221"/>
    </location>
</feature>
<evidence type="ECO:0000256" key="4">
    <source>
        <dbReference type="ARBA" id="ARBA00022679"/>
    </source>
</evidence>
<evidence type="ECO:0000256" key="2">
    <source>
        <dbReference type="ARBA" id="ARBA00005179"/>
    </source>
</evidence>
<keyword evidence="7 9" id="KW-0472">Membrane</keyword>
<dbReference type="PANTHER" id="PTHR31595">
    <property type="entry name" value="LONG-CHAIN-ALCOHOL O-FATTY-ACYLTRANSFERASE 3-RELATED"/>
    <property type="match status" value="1"/>
</dbReference>
<feature type="transmembrane region" description="Helical" evidence="9">
    <location>
        <begin position="281"/>
        <end position="304"/>
    </location>
</feature>
<evidence type="ECO:0000256" key="10">
    <source>
        <dbReference type="SAM" id="SignalP"/>
    </source>
</evidence>
<evidence type="ECO:0000256" key="9">
    <source>
        <dbReference type="SAM" id="Phobius"/>
    </source>
</evidence>
<keyword evidence="5 9" id="KW-0812">Transmembrane</keyword>
<comment type="pathway">
    <text evidence="2">Secondary metabolite biosynthesis.</text>
</comment>
<dbReference type="GO" id="GO:0006629">
    <property type="term" value="P:lipid metabolic process"/>
    <property type="evidence" value="ECO:0007669"/>
    <property type="project" value="InterPro"/>
</dbReference>
<comment type="similarity">
    <text evidence="3">Belongs to the wax synthase family.</text>
</comment>
<feature type="transmembrane region" description="Helical" evidence="9">
    <location>
        <begin position="131"/>
        <end position="153"/>
    </location>
</feature>
<feature type="domain" description="Wax synthase" evidence="11">
    <location>
        <begin position="305"/>
        <end position="394"/>
    </location>
</feature>
<dbReference type="InterPro" id="IPR032805">
    <property type="entry name" value="Wax_synthase_dom"/>
</dbReference>
<dbReference type="Pfam" id="PF13813">
    <property type="entry name" value="MBOAT_2"/>
    <property type="match status" value="1"/>
</dbReference>
<dbReference type="Proteomes" id="UP000239649">
    <property type="component" value="Unassembled WGS sequence"/>
</dbReference>
<evidence type="ECO:0000313" key="12">
    <source>
        <dbReference type="EMBL" id="PSC70830.1"/>
    </source>
</evidence>
<feature type="transmembrane region" description="Helical" evidence="9">
    <location>
        <begin position="422"/>
        <end position="442"/>
    </location>
</feature>
<keyword evidence="4" id="KW-0808">Transferase</keyword>
<organism evidence="12 13">
    <name type="scientific">Micractinium conductrix</name>
    <dbReference type="NCBI Taxonomy" id="554055"/>
    <lineage>
        <taxon>Eukaryota</taxon>
        <taxon>Viridiplantae</taxon>
        <taxon>Chlorophyta</taxon>
        <taxon>core chlorophytes</taxon>
        <taxon>Trebouxiophyceae</taxon>
        <taxon>Chlorellales</taxon>
        <taxon>Chlorellaceae</taxon>
        <taxon>Chlorella clade</taxon>
        <taxon>Micractinium</taxon>
    </lineage>
</organism>
<evidence type="ECO:0000259" key="11">
    <source>
        <dbReference type="Pfam" id="PF13813"/>
    </source>
</evidence>
<comment type="subcellular location">
    <subcellularLocation>
        <location evidence="1">Membrane</location>
        <topology evidence="1">Multi-pass membrane protein</topology>
    </subcellularLocation>
</comment>
<dbReference type="GO" id="GO:0008374">
    <property type="term" value="F:O-acyltransferase activity"/>
    <property type="evidence" value="ECO:0007669"/>
    <property type="project" value="InterPro"/>
</dbReference>
<reference evidence="12 13" key="1">
    <citation type="journal article" date="2018" name="Plant J.">
        <title>Genome sequences of Chlorella sorokiniana UTEX 1602 and Micractinium conductrix SAG 241.80: implications to maltose excretion by a green alga.</title>
        <authorList>
            <person name="Arriola M.B."/>
            <person name="Velmurugan N."/>
            <person name="Zhang Y."/>
            <person name="Plunkett M.H."/>
            <person name="Hondzo H."/>
            <person name="Barney B.M."/>
        </authorList>
    </citation>
    <scope>NUCLEOTIDE SEQUENCE [LARGE SCALE GENOMIC DNA]</scope>
    <source>
        <strain evidence="12 13">SAG 241.80</strain>
    </source>
</reference>
<feature type="transmembrane region" description="Helical" evidence="9">
    <location>
        <begin position="100"/>
        <end position="119"/>
    </location>
</feature>
<evidence type="ECO:0000256" key="1">
    <source>
        <dbReference type="ARBA" id="ARBA00004141"/>
    </source>
</evidence>
<proteinExistence type="inferred from homology"/>
<comment type="caution">
    <text evidence="12">The sequence shown here is derived from an EMBL/GenBank/DDBJ whole genome shotgun (WGS) entry which is preliminary data.</text>
</comment>
<evidence type="ECO:0000313" key="13">
    <source>
        <dbReference type="Proteomes" id="UP000239649"/>
    </source>
</evidence>
<feature type="transmembrane region" description="Helical" evidence="9">
    <location>
        <begin position="393"/>
        <end position="410"/>
    </location>
</feature>
<evidence type="ECO:0000256" key="6">
    <source>
        <dbReference type="ARBA" id="ARBA00022989"/>
    </source>
</evidence>
<keyword evidence="13" id="KW-1185">Reference proteome</keyword>
<dbReference type="PANTHER" id="PTHR31595:SF57">
    <property type="entry name" value="OS04G0481900 PROTEIN"/>
    <property type="match status" value="1"/>
</dbReference>
<name>A0A2P6V9R7_9CHLO</name>
<dbReference type="STRING" id="554055.A0A2P6V9R7"/>
<protein>
    <submittedName>
        <fullName evidence="12">Acyl-sterol O-acyltransferase 1-like</fullName>
    </submittedName>
</protein>
<evidence type="ECO:0000256" key="8">
    <source>
        <dbReference type="SAM" id="MobiDB-lite"/>
    </source>
</evidence>
<feature type="transmembrane region" description="Helical" evidence="9">
    <location>
        <begin position="362"/>
        <end position="381"/>
    </location>
</feature>
<dbReference type="AlphaFoldDB" id="A0A2P6V9R7"/>
<feature type="signal peptide" evidence="10">
    <location>
        <begin position="1"/>
        <end position="22"/>
    </location>
</feature>
<evidence type="ECO:0000256" key="5">
    <source>
        <dbReference type="ARBA" id="ARBA00022692"/>
    </source>
</evidence>
<evidence type="ECO:0000256" key="7">
    <source>
        <dbReference type="ARBA" id="ARBA00023136"/>
    </source>
</evidence>
<dbReference type="EMBL" id="LHPF02000017">
    <property type="protein sequence ID" value="PSC70830.1"/>
    <property type="molecule type" value="Genomic_DNA"/>
</dbReference>
<dbReference type="GO" id="GO:0016020">
    <property type="term" value="C:membrane"/>
    <property type="evidence" value="ECO:0007669"/>
    <property type="project" value="UniProtKB-SubCell"/>
</dbReference>
<keyword evidence="10" id="KW-0732">Signal</keyword>
<accession>A0A2P6V9R7</accession>
<sequence>MHLRALLLLLTAMLLLLPAAAPAHVAASADRDRDEVFPGYKEEAVPADDCKNTLPVEYCEDYVKANMCKTGYVRTACKKASAVPMAQSQLLLSSVSGVPLQVRQLIWLLYSAMAGAVVWGQRHRTPGWQRAAAVLPIMLVLANFAVAIATAFISNFKLFAWIINRGSLINPTLHFPQFIAIYMLPLTPAERAEDELAVENSEDSVGPAAPGTAAGPPTSTTDDSQAKARRPRGRVHESYSTGYMLVRFFFKAVGLTWVAHVLQAGRLAGVPLLMAQVFSQAMILSISADGLGALVSALLGLRVAPHFDNPYGSTSINDFWSKRWNLVVSNILRACAYDPIMEGRLVRRPGGPFPAFSRLRRLAAVFSVFVLSGLVHEMLFWYQSGRTSPHHLWFWHFVVWGVLNVGENVAKRYARRAGIKLHPVMSALLFQVLLHVMLYIFWFPPLNAMGIMDKGTKSIVLGWGWLEPRLRALAKRHDW</sequence>
<dbReference type="OrthoDB" id="1077582at2759"/>
<feature type="region of interest" description="Disordered" evidence="8">
    <location>
        <begin position="195"/>
        <end position="234"/>
    </location>
</feature>
<dbReference type="InterPro" id="IPR044851">
    <property type="entry name" value="Wax_synthase"/>
</dbReference>
<gene>
    <name evidence="12" type="ORF">C2E20_5653</name>
</gene>
<feature type="chain" id="PRO_5015190876" evidence="10">
    <location>
        <begin position="23"/>
        <end position="479"/>
    </location>
</feature>